<dbReference type="Pfam" id="PF01326">
    <property type="entry name" value="PPDK_N"/>
    <property type="match status" value="1"/>
</dbReference>
<dbReference type="Proteomes" id="UP000505377">
    <property type="component" value="Chromosome"/>
</dbReference>
<dbReference type="GO" id="GO:0016301">
    <property type="term" value="F:kinase activity"/>
    <property type="evidence" value="ECO:0007669"/>
    <property type="project" value="InterPro"/>
</dbReference>
<reference evidence="3 4" key="1">
    <citation type="submission" date="2020-05" db="EMBL/GenBank/DDBJ databases">
        <authorList>
            <person name="Mo P."/>
        </authorList>
    </citation>
    <scope>NUCLEOTIDE SEQUENCE [LARGE SCALE GENOMIC DNA]</scope>
    <source>
        <strain evidence="3 4">Gen01</strain>
    </source>
</reference>
<protein>
    <submittedName>
        <fullName evidence="3">Phosphoenolpyruvate synthase</fullName>
    </submittedName>
</protein>
<feature type="domain" description="PEP-utilising enzyme mobile" evidence="1">
    <location>
        <begin position="751"/>
        <end position="820"/>
    </location>
</feature>
<dbReference type="SUPFAM" id="SSF56059">
    <property type="entry name" value="Glutathione synthetase ATP-binding domain-like"/>
    <property type="match status" value="1"/>
</dbReference>
<keyword evidence="3" id="KW-0670">Pyruvate</keyword>
<dbReference type="Gene3D" id="3.30.470.20">
    <property type="entry name" value="ATP-grasp fold, B domain"/>
    <property type="match status" value="1"/>
</dbReference>
<organism evidence="3 4">
    <name type="scientific">Pseudonocardia broussonetiae</name>
    <dbReference type="NCBI Taxonomy" id="2736640"/>
    <lineage>
        <taxon>Bacteria</taxon>
        <taxon>Bacillati</taxon>
        <taxon>Actinomycetota</taxon>
        <taxon>Actinomycetes</taxon>
        <taxon>Pseudonocardiales</taxon>
        <taxon>Pseudonocardiaceae</taxon>
        <taxon>Pseudonocardia</taxon>
    </lineage>
</organism>
<dbReference type="PANTHER" id="PTHR43615:SF1">
    <property type="entry name" value="PPDK_N DOMAIN-CONTAINING PROTEIN"/>
    <property type="match status" value="1"/>
</dbReference>
<dbReference type="InterPro" id="IPR051549">
    <property type="entry name" value="PEP_Utilizing_Enz"/>
</dbReference>
<feature type="domain" description="Pyruvate phosphate dikinase AMP/ATP-binding" evidence="2">
    <location>
        <begin position="17"/>
        <end position="310"/>
    </location>
</feature>
<dbReference type="Gene3D" id="3.30.1490.20">
    <property type="entry name" value="ATP-grasp fold, A domain"/>
    <property type="match status" value="1"/>
</dbReference>
<dbReference type="KEGG" id="pbro:HOP40_12275"/>
<gene>
    <name evidence="3" type="ORF">HOP40_12275</name>
</gene>
<evidence type="ECO:0000313" key="4">
    <source>
        <dbReference type="Proteomes" id="UP000505377"/>
    </source>
</evidence>
<evidence type="ECO:0000313" key="3">
    <source>
        <dbReference type="EMBL" id="QJY46490.1"/>
    </source>
</evidence>
<dbReference type="EMBL" id="CP053564">
    <property type="protein sequence ID" value="QJY46490.1"/>
    <property type="molecule type" value="Genomic_DNA"/>
</dbReference>
<dbReference type="SUPFAM" id="SSF52009">
    <property type="entry name" value="Phosphohistidine domain"/>
    <property type="match status" value="1"/>
</dbReference>
<proteinExistence type="predicted"/>
<dbReference type="GO" id="GO:0005524">
    <property type="term" value="F:ATP binding"/>
    <property type="evidence" value="ECO:0007669"/>
    <property type="project" value="InterPro"/>
</dbReference>
<evidence type="ECO:0000259" key="1">
    <source>
        <dbReference type="Pfam" id="PF00391"/>
    </source>
</evidence>
<accession>A0A6M6JHF2</accession>
<name>A0A6M6JHF2_9PSEU</name>
<keyword evidence="4" id="KW-1185">Reference proteome</keyword>
<sequence length="867" mass="90649">MTAVVALGDVGRADVTVAGGKGANLGELVRAGLPVPPGFVVPTAAYDAFVAAAGIGAEVVALARTGGPGAADAIAALFAAHEPPADWADAITAGYAGLGGGPVAVRSSATAEDLEGASSAGQQDTYLHVEGEAAVLAAVRDCWASLWTGRAMAYRSRAGVDPAGVSLAVVVQRMVDARAAGVLFTADPTTGRRDRAAVSAAWGLGESVVGGTVSTDDLVVDAATGAVVARHVADKAVMTVPGATGTREVAVPPGRRREPVLDDAAAAELVALGVRIAAHFGAPQDVEWVRDTGGAFHVVQARPVTALPEPTGDVPTSWPVPYPGGTYFRASIVEQMPDPLTPLFADLVDGSVTRSLGELMATALGDPLREGDLAFPTVNGYAYYFYRNAGLVRMTLRTPQAVRALSGPGGSTARGGVTAWRETAHPAYAAAVAEWADRDPALLTAAEVLDGVSALLDAGTRYYTAVQSIIPLAAGSEIVFTAFYDRLVRRQGEPPAQALLVGFDSRPLQAEKSLHDLALAPRDADWDDRFRRHLAEFGHTVYNLDFASPVPADDPEPLLATIRFFAEGGGTHPHERQRRAAAQRDELTHLARARLDPVRRALFDRLLAAAQSTGPVREDALADVGLAWPTMRRMLRELGRRLALDGVVADADDVFWLHHDELRALAGGTERPDLRAEVAERRMVWRGQRRAVPPQMLPERPWLSRALSSVMPAREGGGTGAVVRGVGAGSGRVTAPARVLDGPADFASLVPGEVLVARITTPAWTPLFAMAAAVVTDVGGPLSHGSIVAREYGIPAVLGTGSATSRIRTGQEVLVDGDAGTVTLLDEADDEPAAVRPPSRAGWVLAGVAGALVLARRRRRRRLRSGA</sequence>
<dbReference type="AlphaFoldDB" id="A0A6M6JHF2"/>
<dbReference type="Gene3D" id="3.50.30.10">
    <property type="entry name" value="Phosphohistidine domain"/>
    <property type="match status" value="1"/>
</dbReference>
<dbReference type="Pfam" id="PF00391">
    <property type="entry name" value="PEP-utilizers"/>
    <property type="match status" value="1"/>
</dbReference>
<dbReference type="InterPro" id="IPR013815">
    <property type="entry name" value="ATP_grasp_subdomain_1"/>
</dbReference>
<dbReference type="InterPro" id="IPR002192">
    <property type="entry name" value="PPDK_AMP/ATP-bd"/>
</dbReference>
<dbReference type="InterPro" id="IPR008279">
    <property type="entry name" value="PEP-util_enz_mobile_dom"/>
</dbReference>
<evidence type="ECO:0000259" key="2">
    <source>
        <dbReference type="Pfam" id="PF01326"/>
    </source>
</evidence>
<dbReference type="PANTHER" id="PTHR43615">
    <property type="entry name" value="PHOSPHOENOLPYRUVATE SYNTHASE-RELATED"/>
    <property type="match status" value="1"/>
</dbReference>
<dbReference type="InterPro" id="IPR036637">
    <property type="entry name" value="Phosphohistidine_dom_sf"/>
</dbReference>
<dbReference type="RefSeq" id="WP_172157815.1">
    <property type="nucleotide sequence ID" value="NZ_CP053564.1"/>
</dbReference>